<feature type="region of interest" description="Disordered" evidence="1">
    <location>
        <begin position="316"/>
        <end position="356"/>
    </location>
</feature>
<dbReference type="VEuPathDB" id="TriTrypDB:TM35_000072550"/>
<reference evidence="2 3" key="1">
    <citation type="submission" date="2017-03" db="EMBL/GenBank/DDBJ databases">
        <title>An alternative strategy for trypanosome survival in the mammalian bloodstream revealed through genome and transcriptome analysis of the ubiquitous bovine parasite Trypanosoma (Megatrypanum) theileri.</title>
        <authorList>
            <person name="Kelly S."/>
            <person name="Ivens A."/>
            <person name="Mott A."/>
            <person name="O'Neill E."/>
            <person name="Emms D."/>
            <person name="Macleod O."/>
            <person name="Voorheis P."/>
            <person name="Matthews J."/>
            <person name="Matthews K."/>
            <person name="Carrington M."/>
        </authorList>
    </citation>
    <scope>NUCLEOTIDE SEQUENCE [LARGE SCALE GENOMIC DNA]</scope>
    <source>
        <strain evidence="2">Edinburgh</strain>
    </source>
</reference>
<dbReference type="AlphaFoldDB" id="A0A1X0P1V6"/>
<evidence type="ECO:0000313" key="3">
    <source>
        <dbReference type="Proteomes" id="UP000192257"/>
    </source>
</evidence>
<dbReference type="RefSeq" id="XP_028884897.1">
    <property type="nucleotide sequence ID" value="XM_029023701.1"/>
</dbReference>
<dbReference type="Proteomes" id="UP000192257">
    <property type="component" value="Unassembled WGS sequence"/>
</dbReference>
<sequence length="729" mass="80857">MTTAPLTLAQLRERNELFPMLTLCHCVSDAEESRNGPRYSAQDKINECMYEMRCLPLEMPNTESGVTTLLHAQQLRLDALIAAAEQQDLPPCVSLPIDVYVQELTSTKEYFVVSVSSCMGLSLGDFIHAGCRLVEEVDFEDILRCVEAYGLVSTRLPPHRNLTLSALLRQLAARPGAVEISHRSRWVIADWLLLSDNTTPVTPDEVLGDLEWLLYSAFSKLNVSCDFDGTLLKREVIEMRINATIDRIRRGLRDSVVSLREVPLNGDAHKHETSRLEEEAVTGMTTATTGSMRLADRVALHQSRLQRERQFIRRCRGGGGTLRRGGRPPLEPTGANGARRPPRPWSKTTTTAPAAASPMVMEVSASHALSEISPAGANARLSLGGQDEVVLEAATVALEEWAQRDAHRSIAEDEACRQQRDAFRTMLMRYTAISSKGPSYPSREAIRLSQGGVRQLTHGVFDYSPRDAQTTTGRVSRGMTTVEEVTVIQVNSSYESLEREQEQKLVEKGERKVVFSGVSIPNINIESGVVTRQEVNTVSDERLQIRNSPPERKEVPMLCLKNIINNIPVVSKSGRKNGQKKPSTKVDLFFAAQTTETSPLFDNFVPTKNQRSTNGNTRSAPQRGRSIYSVHHDLSGTSMRSQRTGENKVTFTLNNTPVIATARNHGERVSSNLLHPWRSEESSRLPPRRSRSANTVNGSVSRGQVRPVNETSLGITLRRRQAGIHDGVC</sequence>
<evidence type="ECO:0000313" key="2">
    <source>
        <dbReference type="EMBL" id="ORC90831.1"/>
    </source>
</evidence>
<keyword evidence="3" id="KW-1185">Reference proteome</keyword>
<proteinExistence type="predicted"/>
<name>A0A1X0P1V6_9TRYP</name>
<feature type="compositionally biased region" description="Polar residues" evidence="1">
    <location>
        <begin position="693"/>
        <end position="702"/>
    </location>
</feature>
<dbReference type="EMBL" id="NBCO01000007">
    <property type="protein sequence ID" value="ORC90831.1"/>
    <property type="molecule type" value="Genomic_DNA"/>
</dbReference>
<comment type="caution">
    <text evidence="2">The sequence shown here is derived from an EMBL/GenBank/DDBJ whole genome shotgun (WGS) entry which is preliminary data.</text>
</comment>
<evidence type="ECO:0000256" key="1">
    <source>
        <dbReference type="SAM" id="MobiDB-lite"/>
    </source>
</evidence>
<feature type="compositionally biased region" description="Polar residues" evidence="1">
    <location>
        <begin position="601"/>
        <end position="620"/>
    </location>
</feature>
<protein>
    <submittedName>
        <fullName evidence="2">Uncharacterized protein</fullName>
    </submittedName>
</protein>
<dbReference type="GeneID" id="39983481"/>
<gene>
    <name evidence="2" type="ORF">TM35_000072550</name>
</gene>
<organism evidence="2 3">
    <name type="scientific">Trypanosoma theileri</name>
    <dbReference type="NCBI Taxonomy" id="67003"/>
    <lineage>
        <taxon>Eukaryota</taxon>
        <taxon>Discoba</taxon>
        <taxon>Euglenozoa</taxon>
        <taxon>Kinetoplastea</taxon>
        <taxon>Metakinetoplastina</taxon>
        <taxon>Trypanosomatida</taxon>
        <taxon>Trypanosomatidae</taxon>
        <taxon>Trypanosoma</taxon>
    </lineage>
</organism>
<dbReference type="OrthoDB" id="248322at2759"/>
<feature type="region of interest" description="Disordered" evidence="1">
    <location>
        <begin position="664"/>
        <end position="702"/>
    </location>
</feature>
<feature type="region of interest" description="Disordered" evidence="1">
    <location>
        <begin position="601"/>
        <end position="622"/>
    </location>
</feature>
<accession>A0A1X0P1V6</accession>